<comment type="caution">
    <text evidence="1">The sequence shown here is derived from an EMBL/GenBank/DDBJ whole genome shotgun (WGS) entry which is preliminary data.</text>
</comment>
<evidence type="ECO:0000313" key="2">
    <source>
        <dbReference type="Proteomes" id="UP001296104"/>
    </source>
</evidence>
<organism evidence="1 2">
    <name type="scientific">Lecanosticta acicola</name>
    <dbReference type="NCBI Taxonomy" id="111012"/>
    <lineage>
        <taxon>Eukaryota</taxon>
        <taxon>Fungi</taxon>
        <taxon>Dikarya</taxon>
        <taxon>Ascomycota</taxon>
        <taxon>Pezizomycotina</taxon>
        <taxon>Dothideomycetes</taxon>
        <taxon>Dothideomycetidae</taxon>
        <taxon>Mycosphaerellales</taxon>
        <taxon>Mycosphaerellaceae</taxon>
        <taxon>Lecanosticta</taxon>
    </lineage>
</organism>
<dbReference type="EMBL" id="CAVMBE010000123">
    <property type="protein sequence ID" value="CAK4034566.1"/>
    <property type="molecule type" value="Genomic_DNA"/>
</dbReference>
<accession>A0AAI9EE11</accession>
<sequence length="248" mass="27238">MNDVNILHRHSTQTAIGTRGLNGCSAIVICGTEAIILAHIAPYPGATQPGPRDIGQESYNHHAVYLSRVSSFLQTRSQSFPQTTTAWGVFSTDPDGGYLRHIVQQVERHLQALGYRTQRTFYQEIEVPDFQSPKGEVISGFNARGRAELWVEGGKHWEASATEATSLTSAAQFWRGYPVRRNNDGQAVLACKVNGNPAAIRVTFPDGVGPPRALVSGVWVQTELDDRATLVIRQANKTIRMEKPTSPT</sequence>
<reference evidence="1" key="1">
    <citation type="submission" date="2023-11" db="EMBL/GenBank/DDBJ databases">
        <authorList>
            <person name="Alioto T."/>
            <person name="Alioto T."/>
            <person name="Gomez Garrido J."/>
        </authorList>
    </citation>
    <scope>NUCLEOTIDE SEQUENCE</scope>
</reference>
<proteinExistence type="predicted"/>
<dbReference type="AlphaFoldDB" id="A0AAI9EE11"/>
<dbReference type="Proteomes" id="UP001296104">
    <property type="component" value="Unassembled WGS sequence"/>
</dbReference>
<evidence type="ECO:0000313" key="1">
    <source>
        <dbReference type="EMBL" id="CAK4034566.1"/>
    </source>
</evidence>
<keyword evidence="2" id="KW-1185">Reference proteome</keyword>
<protein>
    <submittedName>
        <fullName evidence="1">Uncharacterized protein</fullName>
    </submittedName>
</protein>
<gene>
    <name evidence="1" type="ORF">LECACI_7A009724</name>
</gene>
<name>A0AAI9EE11_9PEZI</name>